<dbReference type="AlphaFoldDB" id="B8JGS2"/>
<evidence type="ECO:0000313" key="2">
    <source>
        <dbReference type="EMBL" id="ACL66559.1"/>
    </source>
</evidence>
<keyword evidence="3" id="KW-1185">Reference proteome</keyword>
<evidence type="ECO:0000259" key="1">
    <source>
        <dbReference type="Pfam" id="PF01370"/>
    </source>
</evidence>
<accession>B8JGS2</accession>
<dbReference type="PANTHER" id="PTHR12126">
    <property type="entry name" value="NADH-UBIQUINONE OXIDOREDUCTASE 39 KDA SUBUNIT-RELATED"/>
    <property type="match status" value="1"/>
</dbReference>
<dbReference type="HOGENOM" id="CLU_007383_6_5_7"/>
<dbReference type="Pfam" id="PF01370">
    <property type="entry name" value="Epimerase"/>
    <property type="match status" value="1"/>
</dbReference>
<dbReference type="Proteomes" id="UP000007089">
    <property type="component" value="Chromosome"/>
</dbReference>
<reference evidence="2" key="1">
    <citation type="submission" date="2009-01" db="EMBL/GenBank/DDBJ databases">
        <title>Complete sequence of Anaeromyxobacter dehalogenans 2CP-1.</title>
        <authorList>
            <consortium name="US DOE Joint Genome Institute"/>
            <person name="Lucas S."/>
            <person name="Copeland A."/>
            <person name="Lapidus A."/>
            <person name="Glavina del Rio T."/>
            <person name="Dalin E."/>
            <person name="Tice H."/>
            <person name="Bruce D."/>
            <person name="Goodwin L."/>
            <person name="Pitluck S."/>
            <person name="Saunders E."/>
            <person name="Brettin T."/>
            <person name="Detter J.C."/>
            <person name="Han C."/>
            <person name="Larimer F."/>
            <person name="Land M."/>
            <person name="Hauser L."/>
            <person name="Kyrpides N."/>
            <person name="Ovchinnikova G."/>
            <person name="Beliaev A.S."/>
            <person name="Richardson P."/>
        </authorList>
    </citation>
    <scope>NUCLEOTIDE SEQUENCE</scope>
    <source>
        <strain evidence="2">2CP-1</strain>
    </source>
</reference>
<dbReference type="InterPro" id="IPR051207">
    <property type="entry name" value="ComplexI_NDUFA9_subunit"/>
</dbReference>
<dbReference type="SUPFAM" id="SSF51735">
    <property type="entry name" value="NAD(P)-binding Rossmann-fold domains"/>
    <property type="match status" value="1"/>
</dbReference>
<dbReference type="InterPro" id="IPR036291">
    <property type="entry name" value="NAD(P)-bd_dom_sf"/>
</dbReference>
<evidence type="ECO:0000313" key="3">
    <source>
        <dbReference type="Proteomes" id="UP000007089"/>
    </source>
</evidence>
<protein>
    <submittedName>
        <fullName evidence="2">NAD-dependent epimerase/dehydratase</fullName>
    </submittedName>
</protein>
<dbReference type="RefSeq" id="WP_015934375.1">
    <property type="nucleotide sequence ID" value="NC_011891.1"/>
</dbReference>
<dbReference type="InterPro" id="IPR001509">
    <property type="entry name" value="Epimerase_deHydtase"/>
</dbReference>
<proteinExistence type="predicted"/>
<feature type="domain" description="NAD-dependent epimerase/dehydratase" evidence="1">
    <location>
        <begin position="8"/>
        <end position="117"/>
    </location>
</feature>
<organism evidence="2 3">
    <name type="scientific">Anaeromyxobacter dehalogenans (strain ATCC BAA-258 / DSM 21875 / 2CP-1)</name>
    <dbReference type="NCBI Taxonomy" id="455488"/>
    <lineage>
        <taxon>Bacteria</taxon>
        <taxon>Pseudomonadati</taxon>
        <taxon>Myxococcota</taxon>
        <taxon>Myxococcia</taxon>
        <taxon>Myxococcales</taxon>
        <taxon>Cystobacterineae</taxon>
        <taxon>Anaeromyxobacteraceae</taxon>
        <taxon>Anaeromyxobacter</taxon>
    </lineage>
</organism>
<name>B8JGS2_ANAD2</name>
<gene>
    <name evidence="2" type="ordered locus">A2cp1_3225</name>
</gene>
<dbReference type="EMBL" id="CP001359">
    <property type="protein sequence ID" value="ACL66559.1"/>
    <property type="molecule type" value="Genomic_DNA"/>
</dbReference>
<dbReference type="KEGG" id="acp:A2cp1_3225"/>
<sequence>MHPVQRTVLVTGATGFVGSALVPALAAAGHRVRATSRRRRAGPGGTVDWMAVDVRRPDDLERALDGVDAAYFLVHGMAAGRGDYVEEERRTAAGFVRAAERAGTGRIVYLGGVAPQGTPSRHLASRLAVGEVLRAGRVPALELRASMIVGAGSASWQVVRDLAMRLPVMLLPAWARSRTCPVWIGDVVGALVAGIDLPLPASAVHDLPGPDVLEVREILERVAALRGRRLPAARVPLPVPRVSMLWLKLISGADWRVVRELVQGLATDLLPREARFWQLAGLPAPLPFDEAARRALAGEPAGEGLRGAMAALEEALVDRCAPRLGPVSPGEPRSR</sequence>
<dbReference type="PANTHER" id="PTHR12126:SF11">
    <property type="entry name" value="NADH DEHYDROGENASE [UBIQUINONE] 1 ALPHA SUBCOMPLEX SUBUNIT 9, MITOCHONDRIAL"/>
    <property type="match status" value="1"/>
</dbReference>
<dbReference type="GO" id="GO:0044877">
    <property type="term" value="F:protein-containing complex binding"/>
    <property type="evidence" value="ECO:0007669"/>
    <property type="project" value="TreeGrafter"/>
</dbReference>
<dbReference type="Gene3D" id="3.40.50.720">
    <property type="entry name" value="NAD(P)-binding Rossmann-like Domain"/>
    <property type="match status" value="1"/>
</dbReference>